<evidence type="ECO:0000313" key="1">
    <source>
        <dbReference type="EMBL" id="SNT34729.1"/>
    </source>
</evidence>
<protein>
    <submittedName>
        <fullName evidence="1">Uncharacterized protein</fullName>
    </submittedName>
</protein>
<name>A0A239LYF6_9BACT</name>
<dbReference type="Proteomes" id="UP000198432">
    <property type="component" value="Unassembled WGS sequence"/>
</dbReference>
<keyword evidence="2" id="KW-1185">Reference proteome</keyword>
<gene>
    <name evidence="1" type="ORF">SAMN06296052_1557</name>
</gene>
<dbReference type="AlphaFoldDB" id="A0A239LYF6"/>
<reference evidence="2" key="1">
    <citation type="submission" date="2017-06" db="EMBL/GenBank/DDBJ databases">
        <authorList>
            <person name="Varghese N."/>
            <person name="Submissions S."/>
        </authorList>
    </citation>
    <scope>NUCLEOTIDE SEQUENCE [LARGE SCALE GENOMIC DNA]</scope>
    <source>
        <strain evidence="2">NKM1</strain>
    </source>
</reference>
<dbReference type="EMBL" id="FZOQ01000055">
    <property type="protein sequence ID" value="SNT34729.1"/>
    <property type="molecule type" value="Genomic_DNA"/>
</dbReference>
<organism evidence="1 2">
    <name type="scientific">Pontibacter ummariensis</name>
    <dbReference type="NCBI Taxonomy" id="1610492"/>
    <lineage>
        <taxon>Bacteria</taxon>
        <taxon>Pseudomonadati</taxon>
        <taxon>Bacteroidota</taxon>
        <taxon>Cytophagia</taxon>
        <taxon>Cytophagales</taxon>
        <taxon>Hymenobacteraceae</taxon>
        <taxon>Pontibacter</taxon>
    </lineage>
</organism>
<evidence type="ECO:0000313" key="2">
    <source>
        <dbReference type="Proteomes" id="UP000198432"/>
    </source>
</evidence>
<proteinExistence type="predicted"/>
<sequence>MCLGESLDNLDYEYYLLLLFASLFRGRATYFDCSAFTRLDFSDAPLCPSQSLSYLTERGAQGEEPPFQNASC</sequence>
<accession>A0A239LYF6</accession>